<evidence type="ECO:0000256" key="1">
    <source>
        <dbReference type="SAM" id="Phobius"/>
    </source>
</evidence>
<dbReference type="Proteomes" id="UP000193431">
    <property type="component" value="Chromosome"/>
</dbReference>
<dbReference type="InterPro" id="IPR025250">
    <property type="entry name" value="DUF4199"/>
</dbReference>
<protein>
    <recommendedName>
        <fullName evidence="4">DUF4199 domain-containing protein</fullName>
    </recommendedName>
</protein>
<feature type="transmembrane region" description="Helical" evidence="1">
    <location>
        <begin position="175"/>
        <end position="197"/>
    </location>
</feature>
<dbReference type="OrthoDB" id="1143582at2"/>
<evidence type="ECO:0000313" key="2">
    <source>
        <dbReference type="EMBL" id="ARN76702.1"/>
    </source>
</evidence>
<dbReference type="STRING" id="331648.BST97_01050"/>
<feature type="transmembrane region" description="Helical" evidence="1">
    <location>
        <begin position="48"/>
        <end position="67"/>
    </location>
</feature>
<accession>A0A1W6MGJ9</accession>
<feature type="transmembrane region" description="Helical" evidence="1">
    <location>
        <begin position="111"/>
        <end position="133"/>
    </location>
</feature>
<keyword evidence="3" id="KW-1185">Reference proteome</keyword>
<dbReference type="AlphaFoldDB" id="A0A1W6MGJ9"/>
<evidence type="ECO:0000313" key="3">
    <source>
        <dbReference type="Proteomes" id="UP000193431"/>
    </source>
</evidence>
<reference evidence="2 3" key="1">
    <citation type="submission" date="2016-11" db="EMBL/GenBank/DDBJ databases">
        <title>Trade-off between light-utilization and light-protection in marine flavobacteria.</title>
        <authorList>
            <person name="Kumagai Y."/>
        </authorList>
    </citation>
    <scope>NUCLEOTIDE SEQUENCE [LARGE SCALE GENOMIC DNA]</scope>
    <source>
        <strain evidence="2 3">JCM 13191</strain>
    </source>
</reference>
<keyword evidence="1" id="KW-0812">Transmembrane</keyword>
<keyword evidence="1" id="KW-1133">Transmembrane helix</keyword>
<dbReference type="RefSeq" id="WP_085765502.1">
    <property type="nucleotide sequence ID" value="NZ_CP019344.1"/>
</dbReference>
<feature type="transmembrane region" description="Helical" evidence="1">
    <location>
        <begin position="73"/>
        <end position="91"/>
    </location>
</feature>
<name>A0A1W6MGJ9_9FLAO</name>
<evidence type="ECO:0008006" key="4">
    <source>
        <dbReference type="Google" id="ProtNLM"/>
    </source>
</evidence>
<organism evidence="2 3">
    <name type="scientific">Nonlabens spongiae</name>
    <dbReference type="NCBI Taxonomy" id="331648"/>
    <lineage>
        <taxon>Bacteria</taxon>
        <taxon>Pseudomonadati</taxon>
        <taxon>Bacteroidota</taxon>
        <taxon>Flavobacteriia</taxon>
        <taxon>Flavobacteriales</taxon>
        <taxon>Flavobacteriaceae</taxon>
        <taxon>Nonlabens</taxon>
    </lineage>
</organism>
<dbReference type="EMBL" id="CP019344">
    <property type="protein sequence ID" value="ARN76702.1"/>
    <property type="molecule type" value="Genomic_DNA"/>
</dbReference>
<sequence length="205" mass="23086">MKSTDFSCYQTLFNISSKPYLIYGRMIYAAYLWTSKLRVLMDSIIKKIGLIFGISGALFISLTYIYIWQQQDYLNGIFTVIVLLVPLILAFGAQIVSKVKLNGYISLKQGVTAFVICIGLIFLVDGITSYLIYVHIDPGAQDLIAQAQEARRQELIEQGIQTADYVEVDYSFKGYAIATATKFLMYTAVGMLMALILRKKRPIAQ</sequence>
<gene>
    <name evidence="2" type="ORF">BST97_01050</name>
</gene>
<dbReference type="Pfam" id="PF13858">
    <property type="entry name" value="DUF4199"/>
    <property type="match status" value="1"/>
</dbReference>
<proteinExistence type="predicted"/>
<keyword evidence="1" id="KW-0472">Membrane</keyword>